<feature type="transmembrane region" description="Helical" evidence="1">
    <location>
        <begin position="27"/>
        <end position="46"/>
    </location>
</feature>
<feature type="transmembrane region" description="Helical" evidence="1">
    <location>
        <begin position="58"/>
        <end position="78"/>
    </location>
</feature>
<dbReference type="Proteomes" id="UP000293583">
    <property type="component" value="Unassembled WGS sequence"/>
</dbReference>
<keyword evidence="1" id="KW-0472">Membrane</keyword>
<keyword evidence="1" id="KW-1133">Transmembrane helix</keyword>
<evidence type="ECO:0000256" key="1">
    <source>
        <dbReference type="SAM" id="Phobius"/>
    </source>
</evidence>
<proteinExistence type="predicted"/>
<organism evidence="2 3">
    <name type="scientific">Aquirufa antheringensis</name>
    <dbReference type="NCBI Taxonomy" id="2516559"/>
    <lineage>
        <taxon>Bacteria</taxon>
        <taxon>Pseudomonadati</taxon>
        <taxon>Bacteroidota</taxon>
        <taxon>Cytophagia</taxon>
        <taxon>Cytophagales</taxon>
        <taxon>Flectobacillaceae</taxon>
        <taxon>Aquirufa</taxon>
    </lineage>
</organism>
<comment type="caution">
    <text evidence="2">The sequence shown here is derived from an EMBL/GenBank/DDBJ whole genome shotgun (WGS) entry which is preliminary data.</text>
</comment>
<dbReference type="AlphaFoldDB" id="A0A4Q9BHV8"/>
<keyword evidence="1" id="KW-0812">Transmembrane</keyword>
<reference evidence="2 3" key="1">
    <citation type="submission" date="2019-02" db="EMBL/GenBank/DDBJ databases">
        <title>Genome of a new Bacteroidetes strain.</title>
        <authorList>
            <person name="Pitt A."/>
        </authorList>
    </citation>
    <scope>NUCLEOTIDE SEQUENCE [LARGE SCALE GENOMIC DNA]</scope>
    <source>
        <strain evidence="2 3">103A-SOEBACH</strain>
    </source>
</reference>
<accession>A0A4Q9BHV8</accession>
<evidence type="ECO:0000313" key="2">
    <source>
        <dbReference type="EMBL" id="TBH75233.1"/>
    </source>
</evidence>
<evidence type="ECO:0000313" key="3">
    <source>
        <dbReference type="Proteomes" id="UP000293583"/>
    </source>
</evidence>
<sequence>MPNIITGILTLFIPAQVGQRIFNHFGLLHLLSILTIYTVPKAWFAIKRGDIKTHKNSMIRLYIGGIIIAGSFAILAPGRYLHTLFFN</sequence>
<dbReference type="EMBL" id="SEWY01000001">
    <property type="protein sequence ID" value="TBH75233.1"/>
    <property type="molecule type" value="Genomic_DNA"/>
</dbReference>
<keyword evidence="3" id="KW-1185">Reference proteome</keyword>
<gene>
    <name evidence="2" type="ORF">EWU20_01275</name>
</gene>
<name>A0A4Q9BHV8_9BACT</name>
<protein>
    <submittedName>
        <fullName evidence="2">DUF2306 domain-containing protein</fullName>
    </submittedName>
</protein>